<dbReference type="Proteomes" id="UP000307461">
    <property type="component" value="Segment"/>
</dbReference>
<keyword evidence="2" id="KW-1185">Reference proteome</keyword>
<accession>A0A482MT12</accession>
<organism evidence="1 2">
    <name type="scientific">Escherichia phage PTXU04</name>
    <dbReference type="NCBI Taxonomy" id="2508206"/>
    <lineage>
        <taxon>Viruses</taxon>
        <taxon>Duplodnaviria</taxon>
        <taxon>Heunggongvirae</taxon>
        <taxon>Uroviricota</taxon>
        <taxon>Caudoviricetes</taxon>
        <taxon>Xuquatrovirus</taxon>
        <taxon>Xuquatrovirus PTXU04</taxon>
    </lineage>
</organism>
<dbReference type="EMBL" id="MK373772">
    <property type="protein sequence ID" value="QBQ76704.1"/>
    <property type="molecule type" value="Genomic_DNA"/>
</dbReference>
<proteinExistence type="predicted"/>
<evidence type="ECO:0000313" key="1">
    <source>
        <dbReference type="EMBL" id="QBQ76704.1"/>
    </source>
</evidence>
<sequence>MTNITFLIQTAERMIRDNTTTIGAICAEWNRINFEANTGLSFSTPTRRAKLIERLEAAIIELNSRDSRMGWDGKDNREFSGNSIAAAHDEAFKMDRERTANLLAGMAQRIVDGHDARITNHNDLCDLAKAPQHLYAGEELDLTVAFNRKEFERKQQQLTDFINKETPRYFVADSVYKVSKSGFVYRWVNESREWVDIQIGIRNLINMGALEVTEADINAYTTITNGRAVYSTDKGRHFVMLDGKHLYEFDDEYNAVSYANRINGL</sequence>
<reference evidence="1 2" key="1">
    <citation type="submission" date="2019-01" db="EMBL/GenBank/DDBJ databases">
        <title>Still something new to discover - new insights into E. coli phage diversity and taxonomy.</title>
        <authorList>
            <person name="Korf I.H.E."/>
            <person name="Adriaennsens E."/>
            <person name="Dreiseikelmann B."/>
            <person name="Kropinski A."/>
            <person name="Nimtz M."/>
            <person name="Meier-Kolthoff J.P."/>
            <person name="Rohde M."/>
            <person name="van Raaij M."/>
            <person name="Wittmann J."/>
        </authorList>
    </citation>
    <scope>NUCLEOTIDE SEQUENCE [LARGE SCALE GENOMIC DNA]</scope>
</reference>
<protein>
    <submittedName>
        <fullName evidence="1">Uncharacterized protein</fullName>
    </submittedName>
</protein>
<gene>
    <name evidence="1" type="ORF">PTXU04_00090</name>
</gene>
<evidence type="ECO:0000313" key="2">
    <source>
        <dbReference type="Proteomes" id="UP000307461"/>
    </source>
</evidence>
<name>A0A482MT12_9CAUD</name>